<evidence type="ECO:0000256" key="1">
    <source>
        <dbReference type="SAM" id="MobiDB-lite"/>
    </source>
</evidence>
<organism evidence="2 3">
    <name type="scientific">Methanobacterium alkalithermotolerans</name>
    <dbReference type="NCBI Taxonomy" id="2731220"/>
    <lineage>
        <taxon>Archaea</taxon>
        <taxon>Methanobacteriati</taxon>
        <taxon>Methanobacteriota</taxon>
        <taxon>Methanomada group</taxon>
        <taxon>Methanobacteria</taxon>
        <taxon>Methanobacteriales</taxon>
        <taxon>Methanobacteriaceae</taxon>
        <taxon>Methanobacterium</taxon>
    </lineage>
</organism>
<dbReference type="OrthoDB" id="75202at2157"/>
<proteinExistence type="predicted"/>
<dbReference type="EMBL" id="CP058560">
    <property type="protein sequence ID" value="QUH24071.1"/>
    <property type="molecule type" value="Genomic_DNA"/>
</dbReference>
<reference evidence="2" key="1">
    <citation type="submission" date="2020-07" db="EMBL/GenBank/DDBJ databases">
        <title>Methanobacterium. sp. MethCan genome.</title>
        <authorList>
            <person name="Postec A."/>
            <person name="Quemeneur M."/>
        </authorList>
    </citation>
    <scope>NUCLEOTIDE SEQUENCE</scope>
    <source>
        <strain evidence="2">MethCAN</strain>
    </source>
</reference>
<dbReference type="GeneID" id="64821110"/>
<dbReference type="Proteomes" id="UP000681041">
    <property type="component" value="Chromosome"/>
</dbReference>
<keyword evidence="3" id="KW-1185">Reference proteome</keyword>
<feature type="compositionally biased region" description="Pro residues" evidence="1">
    <location>
        <begin position="196"/>
        <end position="222"/>
    </location>
</feature>
<dbReference type="KEGG" id="meme:HYG87_10055"/>
<dbReference type="RefSeq" id="WP_211533028.1">
    <property type="nucleotide sequence ID" value="NZ_CP058560.1"/>
</dbReference>
<evidence type="ECO:0000313" key="2">
    <source>
        <dbReference type="EMBL" id="QUH24071.1"/>
    </source>
</evidence>
<sequence>MKSKKITITVFLAIFLFLSMGSVYAEDTDEQFTIASENAVTDFSQADILNAATNVKTYTETNNKIPETVYINNNAVKMPQLLYLMTSSVNNVNQGSSASVNYKNVNPAPNPSENTRGGTLTKTAYLDASQRIKTFMDNNNHAPNFATTTQGTISFETQIYLFSRILSFYQSNNQLPGFATIIPGLKVEAGSSTPANNPPVVPPVTPEPEDPPVTPEPEDPPVINPPTPDPVTSNFTLAQINAAATNVKKYYDTNKKLPSTVTINNQQITLNQFLYLLTTATINLNTGKTTPITPKNINTAPNPSENARQGTITKTAYLDLAQRIKTFMDNNNHAPNFATTTLGTTRYETQIYAFSRILDFYQTNKYLPNTVTIIPGIKINTGVTPPVVPPVTPEPEDPPVINPPTPDPVTSNFTLAQINAAATNVKKYYDTNKKLPPTVTINNQQITLNQFLYLLTTATINLNTGKTTPITPKNINTAPNPSENARQGTITKTAYLDLAQRIKTFMDNNNHAPNFATTTLGTTRYETQIYAFSRILDFYQTNKYLPNTVTIIPGIKINTGSSPPSQVTTTLIAQTSYGFVQKIESYGTGSNKVAIIIGVHPHELAVHVAMEDAIKAAQLNNIKLDIFQVVVYDGREMDESRNQGEYLASQYIVPLIDSSYQLVMDVHGNRGTYALTDFIFAPSQGALSTSFANQLVTKSNGLIGYLYIEGSSPPKITIPIAQKGIPTVLLELDWRFEQSVLLQKCKTIVAALDAIFA</sequence>
<protein>
    <submittedName>
        <fullName evidence="2">Uncharacterized protein</fullName>
    </submittedName>
</protein>
<dbReference type="AlphaFoldDB" id="A0A8T8KFL1"/>
<evidence type="ECO:0000313" key="3">
    <source>
        <dbReference type="Proteomes" id="UP000681041"/>
    </source>
</evidence>
<gene>
    <name evidence="2" type="ORF">HYG87_10055</name>
</gene>
<accession>A0A8T8KFL1</accession>
<name>A0A8T8KFL1_9EURY</name>
<feature type="region of interest" description="Disordered" evidence="1">
    <location>
        <begin position="192"/>
        <end position="222"/>
    </location>
</feature>